<dbReference type="SUPFAM" id="SSF101116">
    <property type="entry name" value="Flagellar export chaperone FliS"/>
    <property type="match status" value="1"/>
</dbReference>
<evidence type="ECO:0000313" key="8">
    <source>
        <dbReference type="Proteomes" id="UP001057868"/>
    </source>
</evidence>
<keyword evidence="5" id="KW-0143">Chaperone</keyword>
<dbReference type="Pfam" id="PF02561">
    <property type="entry name" value="FliS"/>
    <property type="match status" value="1"/>
</dbReference>
<keyword evidence="7" id="KW-0282">Flagellum</keyword>
<dbReference type="Proteomes" id="UP001057868">
    <property type="component" value="Unassembled WGS sequence"/>
</dbReference>
<dbReference type="PANTHER" id="PTHR34773">
    <property type="entry name" value="FLAGELLAR SECRETION CHAPERONE FLIS"/>
    <property type="match status" value="1"/>
</dbReference>
<dbReference type="InterPro" id="IPR036584">
    <property type="entry name" value="FliS_sf"/>
</dbReference>
<dbReference type="EMBL" id="BQXY01000001">
    <property type="protein sequence ID" value="GKU23559.1"/>
    <property type="molecule type" value="Genomic_DNA"/>
</dbReference>
<protein>
    <recommendedName>
        <fullName evidence="6">Flagellar secretion chaperone FliS</fullName>
    </recommendedName>
</protein>
<comment type="subcellular location">
    <subcellularLocation>
        <location evidence="1 6">Cytoplasm</location>
        <location evidence="1 6">Cytosol</location>
    </subcellularLocation>
</comment>
<evidence type="ECO:0000256" key="6">
    <source>
        <dbReference type="PIRNR" id="PIRNR039090"/>
    </source>
</evidence>
<evidence type="ECO:0000256" key="1">
    <source>
        <dbReference type="ARBA" id="ARBA00004514"/>
    </source>
</evidence>
<reference evidence="7" key="1">
    <citation type="journal article" date="2023" name="Int. J. Syst. Evol. Microbiol.">
        <title>&lt;i&gt;Clostridium folliculivorans&lt;/i&gt; sp. nov., isolated from soil samples of an organic paddy in Japan.</title>
        <authorList>
            <person name="Tazawa J."/>
            <person name="Kobayashi H."/>
            <person name="Tanizawa Y."/>
            <person name="Uchino A."/>
            <person name="Tanaka F."/>
            <person name="Urashima Y."/>
            <person name="Miura S."/>
            <person name="Sakamoto M."/>
            <person name="Ohkuma M."/>
            <person name="Tohno M."/>
        </authorList>
    </citation>
    <scope>NUCLEOTIDE SEQUENCE</scope>
    <source>
        <strain evidence="7">D1-1</strain>
    </source>
</reference>
<name>A0A9W5XYS9_9CLOT</name>
<keyword evidence="4 6" id="KW-1005">Bacterial flagellum biogenesis</keyword>
<dbReference type="GO" id="GO:0044780">
    <property type="term" value="P:bacterial-type flagellum assembly"/>
    <property type="evidence" value="ECO:0007669"/>
    <property type="project" value="InterPro"/>
</dbReference>
<gene>
    <name evidence="7" type="primary">fliS</name>
    <name evidence="7" type="ORF">CFOLD11_03850</name>
</gene>
<evidence type="ECO:0000256" key="4">
    <source>
        <dbReference type="ARBA" id="ARBA00022795"/>
    </source>
</evidence>
<keyword evidence="8" id="KW-1185">Reference proteome</keyword>
<dbReference type="AlphaFoldDB" id="A0A9W5XYS9"/>
<comment type="caution">
    <text evidence="7">The sequence shown here is derived from an EMBL/GenBank/DDBJ whole genome shotgun (WGS) entry which is preliminary data.</text>
</comment>
<dbReference type="GO" id="GO:0005829">
    <property type="term" value="C:cytosol"/>
    <property type="evidence" value="ECO:0007669"/>
    <property type="project" value="UniProtKB-SubCell"/>
</dbReference>
<evidence type="ECO:0000313" key="7">
    <source>
        <dbReference type="EMBL" id="GKU23559.1"/>
    </source>
</evidence>
<accession>A0A9W5XYS9</accession>
<keyword evidence="7" id="KW-0966">Cell projection</keyword>
<dbReference type="InterPro" id="IPR003713">
    <property type="entry name" value="FliS"/>
</dbReference>
<keyword evidence="7" id="KW-0969">Cilium</keyword>
<dbReference type="RefSeq" id="WP_261850631.1">
    <property type="nucleotide sequence ID" value="NZ_BQXY01000001.1"/>
</dbReference>
<dbReference type="GO" id="GO:0071973">
    <property type="term" value="P:bacterial-type flagellum-dependent cell motility"/>
    <property type="evidence" value="ECO:0007669"/>
    <property type="project" value="TreeGrafter"/>
</dbReference>
<evidence type="ECO:0000256" key="5">
    <source>
        <dbReference type="ARBA" id="ARBA00023186"/>
    </source>
</evidence>
<organism evidence="7 8">
    <name type="scientific">Clostridium folliculivorans</name>
    <dbReference type="NCBI Taxonomy" id="2886038"/>
    <lineage>
        <taxon>Bacteria</taxon>
        <taxon>Bacillati</taxon>
        <taxon>Bacillota</taxon>
        <taxon>Clostridia</taxon>
        <taxon>Eubacteriales</taxon>
        <taxon>Clostridiaceae</taxon>
        <taxon>Clostridium</taxon>
    </lineage>
</organism>
<dbReference type="CDD" id="cd16098">
    <property type="entry name" value="FliS"/>
    <property type="match status" value="1"/>
</dbReference>
<sequence length="128" mass="14704">MYANNGYNVYKNNSVNYASKEQLLLMLLDGAVKYAKIGRQAIEDKDIKKAHENIKKTEDIFTELMVSLDTNAGDWAKSLFAVYEFINYQLMQANIKKDTSIMDTVIPMIEDIRNTWQEAEKLSKAAVR</sequence>
<dbReference type="NCBIfam" id="TIGR00208">
    <property type="entry name" value="fliS"/>
    <property type="match status" value="1"/>
</dbReference>
<dbReference type="PANTHER" id="PTHR34773:SF1">
    <property type="entry name" value="FLAGELLAR SECRETION CHAPERONE FLIS"/>
    <property type="match status" value="1"/>
</dbReference>
<proteinExistence type="inferred from homology"/>
<evidence type="ECO:0000256" key="3">
    <source>
        <dbReference type="ARBA" id="ARBA00022490"/>
    </source>
</evidence>
<comment type="similarity">
    <text evidence="2 6">Belongs to the FliS family.</text>
</comment>
<dbReference type="Gene3D" id="1.20.120.340">
    <property type="entry name" value="Flagellar protein FliS"/>
    <property type="match status" value="1"/>
</dbReference>
<evidence type="ECO:0000256" key="2">
    <source>
        <dbReference type="ARBA" id="ARBA00008787"/>
    </source>
</evidence>
<keyword evidence="3 6" id="KW-0963">Cytoplasm</keyword>
<dbReference type="PIRSF" id="PIRSF039090">
    <property type="entry name" value="Flis"/>
    <property type="match status" value="1"/>
</dbReference>